<protein>
    <submittedName>
        <fullName evidence="1">RNA-directed DNA polymerase from mobile element jockey-like</fullName>
    </submittedName>
</protein>
<keyword evidence="1" id="KW-0548">Nucleotidyltransferase</keyword>
<dbReference type="EMBL" id="BMAT01012058">
    <property type="protein sequence ID" value="GFR84715.1"/>
    <property type="molecule type" value="Genomic_DNA"/>
</dbReference>
<dbReference type="PANTHER" id="PTHR36688">
    <property type="entry name" value="ENDO/EXONUCLEASE/PHOSPHATASE DOMAIN-CONTAINING PROTEIN"/>
    <property type="match status" value="1"/>
</dbReference>
<gene>
    <name evidence="1" type="ORF">ElyMa_006008100</name>
</gene>
<proteinExistence type="predicted"/>
<sequence>MISGGVGPGEVCSSLGAGLDLYPCAVPVLFYLSRIIFRVCGVSKPMHDGNVMIPSNSFNIYLIDMPETNSLQLGYVDDWVLTHQSKEWTEIEDTLGKDTTGLNEYFESWYLKMNTTKSVSTAFHLNNHEA</sequence>
<keyword evidence="2" id="KW-1185">Reference proteome</keyword>
<keyword evidence="1" id="KW-0695">RNA-directed DNA polymerase</keyword>
<evidence type="ECO:0000313" key="1">
    <source>
        <dbReference type="EMBL" id="GFR84715.1"/>
    </source>
</evidence>
<dbReference type="InterPro" id="IPR052560">
    <property type="entry name" value="RdDP_mobile_element"/>
</dbReference>
<reference evidence="1 2" key="1">
    <citation type="journal article" date="2021" name="Elife">
        <title>Chloroplast acquisition without the gene transfer in kleptoplastic sea slugs, Plakobranchus ocellatus.</title>
        <authorList>
            <person name="Maeda T."/>
            <person name="Takahashi S."/>
            <person name="Yoshida T."/>
            <person name="Shimamura S."/>
            <person name="Takaki Y."/>
            <person name="Nagai Y."/>
            <person name="Toyoda A."/>
            <person name="Suzuki Y."/>
            <person name="Arimoto A."/>
            <person name="Ishii H."/>
            <person name="Satoh N."/>
            <person name="Nishiyama T."/>
            <person name="Hasebe M."/>
            <person name="Maruyama T."/>
            <person name="Minagawa J."/>
            <person name="Obokata J."/>
            <person name="Shigenobu S."/>
        </authorList>
    </citation>
    <scope>NUCLEOTIDE SEQUENCE [LARGE SCALE GENOMIC DNA]</scope>
</reference>
<dbReference type="PANTHER" id="PTHR36688:SF2">
    <property type="entry name" value="ENDONUCLEASE_EXONUCLEASE_PHOSPHATASE DOMAIN-CONTAINING PROTEIN"/>
    <property type="match status" value="1"/>
</dbReference>
<dbReference type="Proteomes" id="UP000762676">
    <property type="component" value="Unassembled WGS sequence"/>
</dbReference>
<organism evidence="1 2">
    <name type="scientific">Elysia marginata</name>
    <dbReference type="NCBI Taxonomy" id="1093978"/>
    <lineage>
        <taxon>Eukaryota</taxon>
        <taxon>Metazoa</taxon>
        <taxon>Spiralia</taxon>
        <taxon>Lophotrochozoa</taxon>
        <taxon>Mollusca</taxon>
        <taxon>Gastropoda</taxon>
        <taxon>Heterobranchia</taxon>
        <taxon>Euthyneura</taxon>
        <taxon>Panpulmonata</taxon>
        <taxon>Sacoglossa</taxon>
        <taxon>Placobranchoidea</taxon>
        <taxon>Plakobranchidae</taxon>
        <taxon>Elysia</taxon>
    </lineage>
</organism>
<evidence type="ECO:0000313" key="2">
    <source>
        <dbReference type="Proteomes" id="UP000762676"/>
    </source>
</evidence>
<dbReference type="AlphaFoldDB" id="A0AAV4GI08"/>
<comment type="caution">
    <text evidence="1">The sequence shown here is derived from an EMBL/GenBank/DDBJ whole genome shotgun (WGS) entry which is preliminary data.</text>
</comment>
<dbReference type="GO" id="GO:0003964">
    <property type="term" value="F:RNA-directed DNA polymerase activity"/>
    <property type="evidence" value="ECO:0007669"/>
    <property type="project" value="UniProtKB-KW"/>
</dbReference>
<accession>A0AAV4GI08</accession>
<name>A0AAV4GI08_9GAST</name>
<keyword evidence="1" id="KW-0808">Transferase</keyword>